<evidence type="ECO:0000313" key="1">
    <source>
        <dbReference type="EMBL" id="CAG8840240.1"/>
    </source>
</evidence>
<feature type="non-terminal residue" evidence="1">
    <location>
        <position position="1"/>
    </location>
</feature>
<gene>
    <name evidence="1" type="ORF">GMARGA_LOCUS34820</name>
</gene>
<proteinExistence type="predicted"/>
<dbReference type="Proteomes" id="UP000789901">
    <property type="component" value="Unassembled WGS sequence"/>
</dbReference>
<reference evidence="1 2" key="1">
    <citation type="submission" date="2021-06" db="EMBL/GenBank/DDBJ databases">
        <authorList>
            <person name="Kallberg Y."/>
            <person name="Tangrot J."/>
            <person name="Rosling A."/>
        </authorList>
    </citation>
    <scope>NUCLEOTIDE SEQUENCE [LARGE SCALE GENOMIC DNA]</scope>
    <source>
        <strain evidence="1 2">120-4 pot B 10/14</strain>
    </source>
</reference>
<accession>A0ABN7WVM8</accession>
<feature type="non-terminal residue" evidence="1">
    <location>
        <position position="83"/>
    </location>
</feature>
<comment type="caution">
    <text evidence="1">The sequence shown here is derived from an EMBL/GenBank/DDBJ whole genome shotgun (WGS) entry which is preliminary data.</text>
</comment>
<protein>
    <submittedName>
        <fullName evidence="1">17525_t:CDS:1</fullName>
    </submittedName>
</protein>
<sequence>QKLYLQYASKLAVVPISNSRVDGLISYKENNSYNKSEDTFDKFDYEKDEFNEKKIFAQGLENLECTNATIYSINADNTALIKQ</sequence>
<dbReference type="EMBL" id="CAJVQB010062423">
    <property type="protein sequence ID" value="CAG8840240.1"/>
    <property type="molecule type" value="Genomic_DNA"/>
</dbReference>
<organism evidence="1 2">
    <name type="scientific">Gigaspora margarita</name>
    <dbReference type="NCBI Taxonomy" id="4874"/>
    <lineage>
        <taxon>Eukaryota</taxon>
        <taxon>Fungi</taxon>
        <taxon>Fungi incertae sedis</taxon>
        <taxon>Mucoromycota</taxon>
        <taxon>Glomeromycotina</taxon>
        <taxon>Glomeromycetes</taxon>
        <taxon>Diversisporales</taxon>
        <taxon>Gigasporaceae</taxon>
        <taxon>Gigaspora</taxon>
    </lineage>
</organism>
<name>A0ABN7WVM8_GIGMA</name>
<keyword evidence="2" id="KW-1185">Reference proteome</keyword>
<evidence type="ECO:0000313" key="2">
    <source>
        <dbReference type="Proteomes" id="UP000789901"/>
    </source>
</evidence>